<evidence type="ECO:0000313" key="2">
    <source>
        <dbReference type="EMBL" id="CAB4132162.1"/>
    </source>
</evidence>
<gene>
    <name evidence="2" type="ORF">UFOVP134_49</name>
</gene>
<sequence>MPKIISMDFLRLRRQAYQLTFSSPIGQRVLEDLAEFCRANETCFHADPRMHAVLEGRREVWLRIRKFLDLTAEQQAALMAVPQVRIASEGDTNA</sequence>
<evidence type="ECO:0000259" key="1">
    <source>
        <dbReference type="Pfam" id="PF25181"/>
    </source>
</evidence>
<accession>A0A6J5LEX5</accession>
<dbReference type="Pfam" id="PF25181">
    <property type="entry name" value="Phage_Bbp19"/>
    <property type="match status" value="1"/>
</dbReference>
<protein>
    <recommendedName>
        <fullName evidence="1">Bbp19-like phage domain-containing protein</fullName>
    </recommendedName>
</protein>
<organism evidence="2">
    <name type="scientific">uncultured Caudovirales phage</name>
    <dbReference type="NCBI Taxonomy" id="2100421"/>
    <lineage>
        <taxon>Viruses</taxon>
        <taxon>Duplodnaviria</taxon>
        <taxon>Heunggongvirae</taxon>
        <taxon>Uroviricota</taxon>
        <taxon>Caudoviricetes</taxon>
        <taxon>Peduoviridae</taxon>
        <taxon>Maltschvirus</taxon>
        <taxon>Maltschvirus maltsch</taxon>
    </lineage>
</organism>
<reference evidence="2" key="1">
    <citation type="submission" date="2020-04" db="EMBL/GenBank/DDBJ databases">
        <authorList>
            <person name="Chiriac C."/>
            <person name="Salcher M."/>
            <person name="Ghai R."/>
            <person name="Kavagutti S V."/>
        </authorList>
    </citation>
    <scope>NUCLEOTIDE SEQUENCE</scope>
</reference>
<dbReference type="EMBL" id="LR796258">
    <property type="protein sequence ID" value="CAB4132162.1"/>
    <property type="molecule type" value="Genomic_DNA"/>
</dbReference>
<feature type="domain" description="Bbp19-like phage" evidence="1">
    <location>
        <begin position="17"/>
        <end position="79"/>
    </location>
</feature>
<proteinExistence type="predicted"/>
<dbReference type="InterPro" id="IPR057447">
    <property type="entry name" value="Bbp19-like_phage"/>
</dbReference>
<name>A0A6J5LEX5_9CAUD</name>